<dbReference type="PROSITE" id="PS50877">
    <property type="entry name" value="GOLOCO"/>
    <property type="match status" value="3"/>
</dbReference>
<dbReference type="PANTHER" id="PTHR45954">
    <property type="entry name" value="LD33695P"/>
    <property type="match status" value="1"/>
</dbReference>
<evidence type="ECO:0000256" key="9">
    <source>
        <dbReference type="SAM" id="MobiDB-lite"/>
    </source>
</evidence>
<protein>
    <submittedName>
        <fullName evidence="10">G-protein-signaling modulator 2</fullName>
    </submittedName>
</protein>
<sequence>MEQLDLIKITPDGKRVQKQEAKVRPIKAQDDDFFELLSRSQSKRMDDQRCSIKISKNTMGEVAGNADTGATPFLALNPYQQTNAASTKACQLLQTQHPPLSRSATTTEQVDDAFLDMLMRCQSSRLEEQRSELPRPNVVIDAETQSRDRPTGGSGTTVPDEDFFSLIMKVQSGRMEDQRAAIPIPRRDHPTSSNNTNNKTRVTSKY</sequence>
<keyword evidence="5" id="KW-0597">Phosphoprotein</keyword>
<dbReference type="Pfam" id="PF02188">
    <property type="entry name" value="GoLoco"/>
    <property type="match status" value="3"/>
</dbReference>
<dbReference type="Gene3D" id="1.25.40.10">
    <property type="entry name" value="Tetratricopeptide repeat domain"/>
    <property type="match status" value="2"/>
</dbReference>
<evidence type="ECO:0000256" key="3">
    <source>
        <dbReference type="ARBA" id="ARBA00022475"/>
    </source>
</evidence>
<reference evidence="10 11" key="1">
    <citation type="journal article" date="2019" name="Commun. Biol.">
        <title>The bagworm genome reveals a unique fibroin gene that provides high tensile strength.</title>
        <authorList>
            <person name="Kono N."/>
            <person name="Nakamura H."/>
            <person name="Ohtoshi R."/>
            <person name="Tomita M."/>
            <person name="Numata K."/>
            <person name="Arakawa K."/>
        </authorList>
    </citation>
    <scope>NUCLEOTIDE SEQUENCE [LARGE SCALE GENOMIC DNA]</scope>
</reference>
<dbReference type="GO" id="GO:0001965">
    <property type="term" value="F:G-protein alpha-subunit binding"/>
    <property type="evidence" value="ECO:0007669"/>
    <property type="project" value="TreeGrafter"/>
</dbReference>
<comment type="caution">
    <text evidence="10">The sequence shown here is derived from an EMBL/GenBank/DDBJ whole genome shotgun (WGS) entry which is preliminary data.</text>
</comment>
<feature type="compositionally biased region" description="Basic and acidic residues" evidence="9">
    <location>
        <begin position="175"/>
        <end position="190"/>
    </location>
</feature>
<dbReference type="AlphaFoldDB" id="A0A4C1SN76"/>
<evidence type="ECO:0000256" key="6">
    <source>
        <dbReference type="ARBA" id="ARBA00022737"/>
    </source>
</evidence>
<keyword evidence="7" id="KW-0802">TPR repeat</keyword>
<keyword evidence="6" id="KW-0677">Repeat</keyword>
<organism evidence="10 11">
    <name type="scientific">Eumeta variegata</name>
    <name type="common">Bagworm moth</name>
    <name type="synonym">Eumeta japonica</name>
    <dbReference type="NCBI Taxonomy" id="151549"/>
    <lineage>
        <taxon>Eukaryota</taxon>
        <taxon>Metazoa</taxon>
        <taxon>Ecdysozoa</taxon>
        <taxon>Arthropoda</taxon>
        <taxon>Hexapoda</taxon>
        <taxon>Insecta</taxon>
        <taxon>Pterygota</taxon>
        <taxon>Neoptera</taxon>
        <taxon>Endopterygota</taxon>
        <taxon>Lepidoptera</taxon>
        <taxon>Glossata</taxon>
        <taxon>Ditrysia</taxon>
        <taxon>Tineoidea</taxon>
        <taxon>Psychidae</taxon>
        <taxon>Oiketicinae</taxon>
        <taxon>Eumeta</taxon>
    </lineage>
</organism>
<dbReference type="SMART" id="SM00390">
    <property type="entry name" value="GoLoco"/>
    <property type="match status" value="3"/>
</dbReference>
<keyword evidence="8" id="KW-0472">Membrane</keyword>
<dbReference type="GO" id="GO:0000132">
    <property type="term" value="P:establishment of mitotic spindle orientation"/>
    <property type="evidence" value="ECO:0007669"/>
    <property type="project" value="TreeGrafter"/>
</dbReference>
<feature type="compositionally biased region" description="Polar residues" evidence="9">
    <location>
        <begin position="191"/>
        <end position="206"/>
    </location>
</feature>
<keyword evidence="4" id="KW-0963">Cytoplasm</keyword>
<comment type="subcellular location">
    <subcellularLocation>
        <location evidence="2">Cytoplasm</location>
    </subcellularLocation>
    <subcellularLocation>
        <location evidence="1">Membrane</location>
    </subcellularLocation>
</comment>
<dbReference type="GO" id="GO:0016020">
    <property type="term" value="C:membrane"/>
    <property type="evidence" value="ECO:0007669"/>
    <property type="project" value="UniProtKB-SubCell"/>
</dbReference>
<feature type="region of interest" description="Disordered" evidence="9">
    <location>
        <begin position="175"/>
        <end position="206"/>
    </location>
</feature>
<dbReference type="InterPro" id="IPR003109">
    <property type="entry name" value="GoLoco_motif"/>
</dbReference>
<proteinExistence type="predicted"/>
<evidence type="ECO:0000256" key="8">
    <source>
        <dbReference type="ARBA" id="ARBA00023136"/>
    </source>
</evidence>
<dbReference type="OrthoDB" id="286233at2759"/>
<dbReference type="PANTHER" id="PTHR45954:SF1">
    <property type="entry name" value="LD33695P"/>
    <property type="match status" value="1"/>
</dbReference>
<keyword evidence="3" id="KW-1003">Cell membrane</keyword>
<keyword evidence="11" id="KW-1185">Reference proteome</keyword>
<name>A0A4C1SN76_EUMVA</name>
<dbReference type="GO" id="GO:0005092">
    <property type="term" value="F:GDP-dissociation inhibitor activity"/>
    <property type="evidence" value="ECO:0007669"/>
    <property type="project" value="TreeGrafter"/>
</dbReference>
<dbReference type="STRING" id="151549.A0A4C1SN76"/>
<evidence type="ECO:0000256" key="2">
    <source>
        <dbReference type="ARBA" id="ARBA00004496"/>
    </source>
</evidence>
<dbReference type="InterPro" id="IPR052386">
    <property type="entry name" value="GPSM"/>
</dbReference>
<evidence type="ECO:0000256" key="1">
    <source>
        <dbReference type="ARBA" id="ARBA00004370"/>
    </source>
</evidence>
<accession>A0A4C1SN76</accession>
<evidence type="ECO:0000256" key="4">
    <source>
        <dbReference type="ARBA" id="ARBA00022490"/>
    </source>
</evidence>
<evidence type="ECO:0000256" key="5">
    <source>
        <dbReference type="ARBA" id="ARBA00022553"/>
    </source>
</evidence>
<dbReference type="GO" id="GO:0005938">
    <property type="term" value="C:cell cortex"/>
    <property type="evidence" value="ECO:0007669"/>
    <property type="project" value="TreeGrafter"/>
</dbReference>
<evidence type="ECO:0000256" key="7">
    <source>
        <dbReference type="ARBA" id="ARBA00022803"/>
    </source>
</evidence>
<evidence type="ECO:0000313" key="10">
    <source>
        <dbReference type="EMBL" id="GBP03552.1"/>
    </source>
</evidence>
<dbReference type="Proteomes" id="UP000299102">
    <property type="component" value="Unassembled WGS sequence"/>
</dbReference>
<dbReference type="InterPro" id="IPR011990">
    <property type="entry name" value="TPR-like_helical_dom_sf"/>
</dbReference>
<gene>
    <name evidence="10" type="primary">GPSM2</name>
    <name evidence="10" type="ORF">EVAR_71680_1</name>
</gene>
<dbReference type="EMBL" id="BGZK01003669">
    <property type="protein sequence ID" value="GBP03552.1"/>
    <property type="molecule type" value="Genomic_DNA"/>
</dbReference>
<evidence type="ECO:0000313" key="11">
    <source>
        <dbReference type="Proteomes" id="UP000299102"/>
    </source>
</evidence>
<feature type="region of interest" description="Disordered" evidence="9">
    <location>
        <begin position="126"/>
        <end position="162"/>
    </location>
</feature>